<reference evidence="1" key="1">
    <citation type="journal article" date="2020" name="mSystems">
        <title>Genome- and Community-Level Interaction Insights into Carbon Utilization and Element Cycling Functions of Hydrothermarchaeota in Hydrothermal Sediment.</title>
        <authorList>
            <person name="Zhou Z."/>
            <person name="Liu Y."/>
            <person name="Xu W."/>
            <person name="Pan J."/>
            <person name="Luo Z.H."/>
            <person name="Li M."/>
        </authorList>
    </citation>
    <scope>NUCLEOTIDE SEQUENCE [LARGE SCALE GENOMIC DNA]</scope>
    <source>
        <strain evidence="1">SpSt-23</strain>
    </source>
</reference>
<evidence type="ECO:0000313" key="1">
    <source>
        <dbReference type="EMBL" id="HEF87930.1"/>
    </source>
</evidence>
<name>A0A7C2BLK2_9CREN</name>
<comment type="caution">
    <text evidence="1">The sequence shown here is derived from an EMBL/GenBank/DDBJ whole genome shotgun (WGS) entry which is preliminary data.</text>
</comment>
<accession>A0A7C2BLK2</accession>
<sequence length="67" mass="7421">MVIGVEQPEGVKEPSILVHGRVNDKEAEFYLILDPASYDEVLRLGIGQQVSGRGVVESENPFIVRKI</sequence>
<organism evidence="1">
    <name type="scientific">Thermosphaera aggregans</name>
    <dbReference type="NCBI Taxonomy" id="54254"/>
    <lineage>
        <taxon>Archaea</taxon>
        <taxon>Thermoproteota</taxon>
        <taxon>Thermoprotei</taxon>
        <taxon>Desulfurococcales</taxon>
        <taxon>Desulfurococcaceae</taxon>
        <taxon>Thermosphaera</taxon>
    </lineage>
</organism>
<gene>
    <name evidence="1" type="ORF">ENP55_06645</name>
</gene>
<dbReference type="EMBL" id="DSJT01000035">
    <property type="protein sequence ID" value="HEF87930.1"/>
    <property type="molecule type" value="Genomic_DNA"/>
</dbReference>
<proteinExistence type="predicted"/>
<dbReference type="AlphaFoldDB" id="A0A7C2BLK2"/>
<protein>
    <submittedName>
        <fullName evidence="1">Uncharacterized protein</fullName>
    </submittedName>
</protein>